<reference evidence="6" key="1">
    <citation type="journal article" date="2017" name="Nature">
        <title>The sunflower genome provides insights into oil metabolism, flowering and Asterid evolution.</title>
        <authorList>
            <person name="Badouin H."/>
            <person name="Gouzy J."/>
            <person name="Grassa C.J."/>
            <person name="Murat F."/>
            <person name="Staton S.E."/>
            <person name="Cottret L."/>
            <person name="Lelandais-Briere C."/>
            <person name="Owens G.L."/>
            <person name="Carrere S."/>
            <person name="Mayjonade B."/>
            <person name="Legrand L."/>
            <person name="Gill N."/>
            <person name="Kane N.C."/>
            <person name="Bowers J.E."/>
            <person name="Hubner S."/>
            <person name="Bellec A."/>
            <person name="Berard A."/>
            <person name="Berges H."/>
            <person name="Blanchet N."/>
            <person name="Boniface M.C."/>
            <person name="Brunel D."/>
            <person name="Catrice O."/>
            <person name="Chaidir N."/>
            <person name="Claudel C."/>
            <person name="Donnadieu C."/>
            <person name="Faraut T."/>
            <person name="Fievet G."/>
            <person name="Helmstetter N."/>
            <person name="King M."/>
            <person name="Knapp S.J."/>
            <person name="Lai Z."/>
            <person name="Le Paslier M.C."/>
            <person name="Lippi Y."/>
            <person name="Lorenzon L."/>
            <person name="Mandel J.R."/>
            <person name="Marage G."/>
            <person name="Marchand G."/>
            <person name="Marquand E."/>
            <person name="Bret-Mestries E."/>
            <person name="Morien E."/>
            <person name="Nambeesan S."/>
            <person name="Nguyen T."/>
            <person name="Pegot-Espagnet P."/>
            <person name="Pouilly N."/>
            <person name="Raftis F."/>
            <person name="Sallet E."/>
            <person name="Schiex T."/>
            <person name="Thomas J."/>
            <person name="Vandecasteele C."/>
            <person name="Vares D."/>
            <person name="Vear F."/>
            <person name="Vautrin S."/>
            <person name="Crespi M."/>
            <person name="Mangin B."/>
            <person name="Burke J.M."/>
            <person name="Salse J."/>
            <person name="Munos S."/>
            <person name="Vincourt P."/>
            <person name="Rieseberg L.H."/>
            <person name="Langlade N.B."/>
        </authorList>
    </citation>
    <scope>NUCLEOTIDE SEQUENCE [LARGE SCALE GENOMIC DNA]</scope>
    <source>
        <strain evidence="6">cv. SF193</strain>
    </source>
</reference>
<dbReference type="PROSITE" id="PS51649">
    <property type="entry name" value="NPH3"/>
    <property type="match status" value="1"/>
</dbReference>
<dbReference type="EMBL" id="CM007899">
    <property type="protein sequence ID" value="OTG10907.1"/>
    <property type="molecule type" value="Genomic_DNA"/>
</dbReference>
<evidence type="ECO:0000313" key="6">
    <source>
        <dbReference type="Proteomes" id="UP000215914"/>
    </source>
</evidence>
<accession>A0A251TIG2</accession>
<dbReference type="InParanoid" id="A0A251TIG2"/>
<name>A0A251TIG2_HELAN</name>
<dbReference type="Pfam" id="PF00651">
    <property type="entry name" value="BTB"/>
    <property type="match status" value="1"/>
</dbReference>
<dbReference type="AlphaFoldDB" id="A0A251TIG2"/>
<keyword evidence="6" id="KW-1185">Reference proteome</keyword>
<organism evidence="5 6">
    <name type="scientific">Helianthus annuus</name>
    <name type="common">Common sunflower</name>
    <dbReference type="NCBI Taxonomy" id="4232"/>
    <lineage>
        <taxon>Eukaryota</taxon>
        <taxon>Viridiplantae</taxon>
        <taxon>Streptophyta</taxon>
        <taxon>Embryophyta</taxon>
        <taxon>Tracheophyta</taxon>
        <taxon>Spermatophyta</taxon>
        <taxon>Magnoliopsida</taxon>
        <taxon>eudicotyledons</taxon>
        <taxon>Gunneridae</taxon>
        <taxon>Pentapetalae</taxon>
        <taxon>asterids</taxon>
        <taxon>campanulids</taxon>
        <taxon>Asterales</taxon>
        <taxon>Asteraceae</taxon>
        <taxon>Asteroideae</taxon>
        <taxon>Heliantheae alliance</taxon>
        <taxon>Heliantheae</taxon>
        <taxon>Helianthus</taxon>
    </lineage>
</organism>
<keyword evidence="2" id="KW-0833">Ubl conjugation pathway</keyword>
<evidence type="ECO:0000256" key="2">
    <source>
        <dbReference type="ARBA" id="ARBA00022786"/>
    </source>
</evidence>
<dbReference type="STRING" id="4232.A0A251TIG2"/>
<dbReference type="InterPro" id="IPR000210">
    <property type="entry name" value="BTB/POZ_dom"/>
</dbReference>
<dbReference type="Pfam" id="PF03000">
    <property type="entry name" value="NPH3"/>
    <property type="match status" value="1"/>
</dbReference>
<dbReference type="Gene3D" id="3.30.710.10">
    <property type="entry name" value="Potassium Channel Kv1.1, Chain A"/>
    <property type="match status" value="1"/>
</dbReference>
<dbReference type="OMA" id="DLERRIX"/>
<dbReference type="InterPro" id="IPR043454">
    <property type="entry name" value="NPH3/RPT2-like"/>
</dbReference>
<dbReference type="SUPFAM" id="SSF54695">
    <property type="entry name" value="POZ domain"/>
    <property type="match status" value="1"/>
</dbReference>
<sequence>MLVAKSNYIKRLILESEEHDFGMLDLSNVPGGADIFDKLARFCYGVKVDITVNNVAALHCAAKYLEMTEECCEHNLVSHTHGFLTQVALTSLTGAITVLNSCEGLLPVAQQVNIVNQCVEAVSVKACEEADSPSLSPPNWWAEELTNLNITFFQKIITSMKPHNPNPLTIASAIQIYAKRSLPDIKSLISNNSLTSKHKQKEILNSIVALLPAETQIQQASFPINFLCSLLRLANFLQNNYDCKKKLEKLISPCLEHVTVDDLLILCDVESVRRMVIRFMEREKNKLVMVRVAKTVDAYLHEISKDAGLSILQFNGIASLVPKNVREVDDDLYGAIDIYLQVTFPPKHLIFKR</sequence>
<dbReference type="Proteomes" id="UP000215914">
    <property type="component" value="Chromosome 10"/>
</dbReference>
<evidence type="ECO:0000256" key="3">
    <source>
        <dbReference type="PROSITE-ProRule" id="PRU00982"/>
    </source>
</evidence>
<dbReference type="GO" id="GO:0016567">
    <property type="term" value="P:protein ubiquitination"/>
    <property type="evidence" value="ECO:0007669"/>
    <property type="project" value="UniProtKB-UniPathway"/>
</dbReference>
<feature type="domain" description="NPH3" evidence="4">
    <location>
        <begin position="139"/>
        <end position="353"/>
    </location>
</feature>
<dbReference type="PANTHER" id="PTHR32370">
    <property type="entry name" value="OS12G0117600 PROTEIN"/>
    <property type="match status" value="1"/>
</dbReference>
<proteinExistence type="inferred from homology"/>
<evidence type="ECO:0000259" key="4">
    <source>
        <dbReference type="PROSITE" id="PS51649"/>
    </source>
</evidence>
<evidence type="ECO:0000313" key="5">
    <source>
        <dbReference type="EMBL" id="OTG10907.1"/>
    </source>
</evidence>
<evidence type="ECO:0000256" key="1">
    <source>
        <dbReference type="ARBA" id="ARBA00004906"/>
    </source>
</evidence>
<comment type="similarity">
    <text evidence="3">Belongs to the NPH3 family.</text>
</comment>
<dbReference type="InterPro" id="IPR027356">
    <property type="entry name" value="NPH3_dom"/>
</dbReference>
<comment type="pathway">
    <text evidence="1">Protein modification; protein ubiquitination.</text>
</comment>
<gene>
    <name evidence="5" type="ORF">HannXRQ_Chr10g0292921</name>
</gene>
<dbReference type="InterPro" id="IPR011333">
    <property type="entry name" value="SKP1/BTB/POZ_sf"/>
</dbReference>
<protein>
    <submittedName>
        <fullName evidence="5">Putative SKP1/BTB/POZ domain, NPH3 domain, Root phototropism protein 2</fullName>
    </submittedName>
</protein>
<dbReference type="UniPathway" id="UPA00143"/>